<evidence type="ECO:0000313" key="2">
    <source>
        <dbReference type="EMBL" id="CAE0532165.1"/>
    </source>
</evidence>
<keyword evidence="1" id="KW-0812">Transmembrane</keyword>
<protein>
    <submittedName>
        <fullName evidence="2">Uncharacterized protein</fullName>
    </submittedName>
</protein>
<feature type="transmembrane region" description="Helical" evidence="1">
    <location>
        <begin position="58"/>
        <end position="80"/>
    </location>
</feature>
<keyword evidence="1" id="KW-1133">Transmembrane helix</keyword>
<keyword evidence="1" id="KW-0472">Membrane</keyword>
<dbReference type="EMBL" id="HBIR01009169">
    <property type="protein sequence ID" value="CAE0532165.1"/>
    <property type="molecule type" value="Transcribed_RNA"/>
</dbReference>
<reference evidence="2" key="1">
    <citation type="submission" date="2021-01" db="EMBL/GenBank/DDBJ databases">
        <authorList>
            <person name="Corre E."/>
            <person name="Pelletier E."/>
            <person name="Niang G."/>
            <person name="Scheremetjew M."/>
            <person name="Finn R."/>
            <person name="Kale V."/>
            <person name="Holt S."/>
            <person name="Cochrane G."/>
            <person name="Meng A."/>
            <person name="Brown T."/>
            <person name="Cohen L."/>
        </authorList>
    </citation>
    <scope>NUCLEOTIDE SEQUENCE</scope>
    <source>
        <strain evidence="2">379</strain>
    </source>
</reference>
<accession>A0A7S3RQT6</accession>
<feature type="transmembrane region" description="Helical" evidence="1">
    <location>
        <begin position="20"/>
        <end position="46"/>
    </location>
</feature>
<sequence>MANPDLFFGPSGFLPYFSTALGPVAQTFFGKAFGAMLTGIAAMHFLDGPSQSLCKQMAITAALILYPMVLCVMDTANFTAIWKPQIVAHLGILFITAKAGGFF</sequence>
<organism evidence="2">
    <name type="scientific">Emiliania huxleyi</name>
    <name type="common">Coccolithophore</name>
    <name type="synonym">Pontosphaera huxleyi</name>
    <dbReference type="NCBI Taxonomy" id="2903"/>
    <lineage>
        <taxon>Eukaryota</taxon>
        <taxon>Haptista</taxon>
        <taxon>Haptophyta</taxon>
        <taxon>Prymnesiophyceae</taxon>
        <taxon>Isochrysidales</taxon>
        <taxon>Noelaerhabdaceae</taxon>
        <taxon>Emiliania</taxon>
    </lineage>
</organism>
<evidence type="ECO:0000256" key="1">
    <source>
        <dbReference type="SAM" id="Phobius"/>
    </source>
</evidence>
<proteinExistence type="predicted"/>
<name>A0A7S3RQT6_EMIHU</name>
<gene>
    <name evidence="2" type="ORF">EHUX00137_LOCUS6351</name>
</gene>
<dbReference type="AlphaFoldDB" id="A0A7S3RQT6"/>